<dbReference type="EC" id="2.4.1.54" evidence="2"/>
<comment type="caution">
    <text evidence="2">The sequence shown here is derived from an EMBL/GenBank/DDBJ whole genome shotgun (WGS) entry which is preliminary data.</text>
</comment>
<dbReference type="PANTHER" id="PTHR48090:SF7">
    <property type="entry name" value="RFBJ PROTEIN"/>
    <property type="match status" value="1"/>
</dbReference>
<dbReference type="InterPro" id="IPR050256">
    <property type="entry name" value="Glycosyltransferase_2"/>
</dbReference>
<dbReference type="GO" id="GO:0047267">
    <property type="term" value="F:undecaprenyl-phosphate mannosyltransferase activity"/>
    <property type="evidence" value="ECO:0007669"/>
    <property type="project" value="UniProtKB-EC"/>
</dbReference>
<evidence type="ECO:0000313" key="2">
    <source>
        <dbReference type="EMBL" id="MPM62029.1"/>
    </source>
</evidence>
<keyword evidence="2" id="KW-0328">Glycosyltransferase</keyword>
<dbReference type="PANTHER" id="PTHR48090">
    <property type="entry name" value="UNDECAPRENYL-PHOSPHATE 4-DEOXY-4-FORMAMIDO-L-ARABINOSE TRANSFERASE-RELATED"/>
    <property type="match status" value="1"/>
</dbReference>
<accession>A0A645B972</accession>
<feature type="domain" description="Glycosyltransferase 2-like" evidence="1">
    <location>
        <begin position="11"/>
        <end position="131"/>
    </location>
</feature>
<proteinExistence type="predicted"/>
<dbReference type="Pfam" id="PF00535">
    <property type="entry name" value="Glycos_transf_2"/>
    <property type="match status" value="1"/>
</dbReference>
<protein>
    <submittedName>
        <fullName evidence="2">Undecaprenyl-phosphate mannosyltransferase</fullName>
        <ecNumber evidence="2">2.4.1.54</ecNumber>
    </submittedName>
</protein>
<dbReference type="AlphaFoldDB" id="A0A645B972"/>
<dbReference type="Gene3D" id="3.90.550.10">
    <property type="entry name" value="Spore Coat Polysaccharide Biosynthesis Protein SpsA, Chain A"/>
    <property type="match status" value="1"/>
</dbReference>
<reference evidence="2" key="1">
    <citation type="submission" date="2019-08" db="EMBL/GenBank/DDBJ databases">
        <authorList>
            <person name="Kucharzyk K."/>
            <person name="Murdoch R.W."/>
            <person name="Higgins S."/>
            <person name="Loffler F."/>
        </authorList>
    </citation>
    <scope>NUCLEOTIDE SEQUENCE</scope>
</reference>
<dbReference type="InterPro" id="IPR029044">
    <property type="entry name" value="Nucleotide-diphossugar_trans"/>
</dbReference>
<dbReference type="CDD" id="cd04179">
    <property type="entry name" value="DPM_DPG-synthase_like"/>
    <property type="match status" value="1"/>
</dbReference>
<sequence length="251" mass="28886">MASFESDAKLSIVIPVYNEERTLELLLEKVHAVPLPVRREIIIVDDGSTDDSGTIAERWAARHRDDDIRLLRRSNGGKGAAVRDGIAVSTGDVVIIQDADLEYDPGDIAGCIAPILEGRCAVVYGSRERERHNMCSSWRFYAGGLAVTWWIDCLYWVYLTDEPTCYKTFRGDLIRALDFENDDFGWEPEVTCKLLRLGWKILEVPISYRPRHVAEGKKIRCRDGLRALQIALEWRFRSIKKWRKLKFRQTK</sequence>
<dbReference type="InterPro" id="IPR001173">
    <property type="entry name" value="Glyco_trans_2-like"/>
</dbReference>
<name>A0A645B972_9ZZZZ</name>
<dbReference type="EMBL" id="VSSQ01018653">
    <property type="protein sequence ID" value="MPM62029.1"/>
    <property type="molecule type" value="Genomic_DNA"/>
</dbReference>
<organism evidence="2">
    <name type="scientific">bioreactor metagenome</name>
    <dbReference type="NCBI Taxonomy" id="1076179"/>
    <lineage>
        <taxon>unclassified sequences</taxon>
        <taxon>metagenomes</taxon>
        <taxon>ecological metagenomes</taxon>
    </lineage>
</organism>
<gene>
    <name evidence="2" type="ORF">SDC9_108894</name>
</gene>
<dbReference type="SUPFAM" id="SSF53448">
    <property type="entry name" value="Nucleotide-diphospho-sugar transferases"/>
    <property type="match status" value="1"/>
</dbReference>
<keyword evidence="2" id="KW-0808">Transferase</keyword>
<evidence type="ECO:0000259" key="1">
    <source>
        <dbReference type="Pfam" id="PF00535"/>
    </source>
</evidence>